<accession>A0A1W9KQ40</accession>
<protein>
    <submittedName>
        <fullName evidence="2">Conjugal transfer protein TrbO</fullName>
    </submittedName>
</protein>
<evidence type="ECO:0000313" key="2">
    <source>
        <dbReference type="EMBL" id="OQW86293.1"/>
    </source>
</evidence>
<feature type="transmembrane region" description="Helical" evidence="1">
    <location>
        <begin position="54"/>
        <end position="76"/>
    </location>
</feature>
<proteinExistence type="predicted"/>
<dbReference type="AlphaFoldDB" id="A0A1W9KQ40"/>
<dbReference type="EMBL" id="MTEI01000019">
    <property type="protein sequence ID" value="OQW86293.1"/>
    <property type="molecule type" value="Genomic_DNA"/>
</dbReference>
<organism evidence="2 3">
    <name type="scientific">Rhodoferax ferrireducens</name>
    <dbReference type="NCBI Taxonomy" id="192843"/>
    <lineage>
        <taxon>Bacteria</taxon>
        <taxon>Pseudomonadati</taxon>
        <taxon>Pseudomonadota</taxon>
        <taxon>Betaproteobacteria</taxon>
        <taxon>Burkholderiales</taxon>
        <taxon>Comamonadaceae</taxon>
        <taxon>Rhodoferax</taxon>
    </lineage>
</organism>
<sequence length="82" mass="8987">MKPTSTLAAKRLMDAYCHWADSQAQSNKDFLLLGLGPLFLVALVLWLLPTWLGTLGALILAAPALYVVFVVLRGYAIRSGRK</sequence>
<dbReference type="Proteomes" id="UP000192505">
    <property type="component" value="Unassembled WGS sequence"/>
</dbReference>
<feature type="transmembrane region" description="Helical" evidence="1">
    <location>
        <begin position="30"/>
        <end position="48"/>
    </location>
</feature>
<reference evidence="2 3" key="1">
    <citation type="submission" date="2017-01" db="EMBL/GenBank/DDBJ databases">
        <title>Novel large sulfur bacteria in the metagenomes of groundwater-fed chemosynthetic microbial mats in the Lake Huron basin.</title>
        <authorList>
            <person name="Sharrar A.M."/>
            <person name="Flood B.E."/>
            <person name="Bailey J.V."/>
            <person name="Jones D.S."/>
            <person name="Biddanda B."/>
            <person name="Ruberg S.A."/>
            <person name="Marcus D.N."/>
            <person name="Dick G.J."/>
        </authorList>
    </citation>
    <scope>NUCLEOTIDE SEQUENCE [LARGE SCALE GENOMIC DNA]</scope>
    <source>
        <strain evidence="2">A7</strain>
    </source>
</reference>
<name>A0A1W9KQ40_9BURK</name>
<gene>
    <name evidence="2" type="ORF">BWK72_18135</name>
</gene>
<comment type="caution">
    <text evidence="2">The sequence shown here is derived from an EMBL/GenBank/DDBJ whole genome shotgun (WGS) entry which is preliminary data.</text>
</comment>
<keyword evidence="1" id="KW-1133">Transmembrane helix</keyword>
<evidence type="ECO:0000313" key="3">
    <source>
        <dbReference type="Proteomes" id="UP000192505"/>
    </source>
</evidence>
<evidence type="ECO:0000256" key="1">
    <source>
        <dbReference type="SAM" id="Phobius"/>
    </source>
</evidence>
<keyword evidence="1" id="KW-0472">Membrane</keyword>
<keyword evidence="1" id="KW-0812">Transmembrane</keyword>